<evidence type="ECO:0000256" key="1">
    <source>
        <dbReference type="ARBA" id="ARBA00023002"/>
    </source>
</evidence>
<reference evidence="3" key="1">
    <citation type="submission" date="2015-01" db="EMBL/GenBank/DDBJ databases">
        <title>The Genome Sequence of Cladophialophora bantiana CBS 173.52.</title>
        <authorList>
            <consortium name="The Broad Institute Genomics Platform"/>
            <person name="Cuomo C."/>
            <person name="de Hoog S."/>
            <person name="Gorbushina A."/>
            <person name="Stielow B."/>
            <person name="Teixiera M."/>
            <person name="Abouelleil A."/>
            <person name="Chapman S.B."/>
            <person name="Priest M."/>
            <person name="Young S.K."/>
            <person name="Wortman J."/>
            <person name="Nusbaum C."/>
            <person name="Birren B."/>
        </authorList>
    </citation>
    <scope>NUCLEOTIDE SEQUENCE [LARGE SCALE GENOMIC DNA]</scope>
    <source>
        <strain evidence="3">CBS 173.52</strain>
    </source>
</reference>
<organism evidence="3 4">
    <name type="scientific">Cladophialophora bantiana (strain ATCC 10958 / CBS 173.52 / CDC B-1940 / NIH 8579)</name>
    <name type="common">Xylohypha bantiana</name>
    <dbReference type="NCBI Taxonomy" id="1442370"/>
    <lineage>
        <taxon>Eukaryota</taxon>
        <taxon>Fungi</taxon>
        <taxon>Dikarya</taxon>
        <taxon>Ascomycota</taxon>
        <taxon>Pezizomycotina</taxon>
        <taxon>Eurotiomycetes</taxon>
        <taxon>Chaetothyriomycetidae</taxon>
        <taxon>Chaetothyriales</taxon>
        <taxon>Herpotrichiellaceae</taxon>
        <taxon>Cladophialophora</taxon>
    </lineage>
</organism>
<gene>
    <name evidence="3" type="ORF">Z519_10266</name>
</gene>
<dbReference type="InterPro" id="IPR052228">
    <property type="entry name" value="Sec_Metab_Biosynth_Oxidored"/>
</dbReference>
<dbReference type="PANTHER" id="PTHR47534">
    <property type="entry name" value="YALI0E05731P"/>
    <property type="match status" value="1"/>
</dbReference>
<dbReference type="EMBL" id="KN846996">
    <property type="protein sequence ID" value="KIW89412.1"/>
    <property type="molecule type" value="Genomic_DNA"/>
</dbReference>
<dbReference type="RefSeq" id="XP_016616081.1">
    <property type="nucleotide sequence ID" value="XM_016767983.1"/>
</dbReference>
<dbReference type="VEuPathDB" id="FungiDB:Z519_10266"/>
<proteinExistence type="predicted"/>
<dbReference type="InterPro" id="IPR036291">
    <property type="entry name" value="NAD(P)-bd_dom_sf"/>
</dbReference>
<feature type="compositionally biased region" description="Basic and acidic residues" evidence="2">
    <location>
        <begin position="277"/>
        <end position="294"/>
    </location>
</feature>
<dbReference type="Proteomes" id="UP000053789">
    <property type="component" value="Unassembled WGS sequence"/>
</dbReference>
<dbReference type="OrthoDB" id="2898509at2759"/>
<dbReference type="GeneID" id="27703194"/>
<dbReference type="AlphaFoldDB" id="A0A0D2FS70"/>
<dbReference type="HOGENOM" id="CLU_044999_0_0_1"/>
<dbReference type="SUPFAM" id="SSF51735">
    <property type="entry name" value="NAD(P)-binding Rossmann-fold domains"/>
    <property type="match status" value="1"/>
</dbReference>
<dbReference type="Gene3D" id="3.40.50.720">
    <property type="entry name" value="NAD(P)-binding Rossmann-like Domain"/>
    <property type="match status" value="1"/>
</dbReference>
<protein>
    <recommendedName>
        <fullName evidence="5">Ketoreductase (KR) domain-containing protein</fullName>
    </recommendedName>
</protein>
<dbReference type="GO" id="GO:0016491">
    <property type="term" value="F:oxidoreductase activity"/>
    <property type="evidence" value="ECO:0007669"/>
    <property type="project" value="UniProtKB-KW"/>
</dbReference>
<name>A0A0D2FS70_CLAB1</name>
<dbReference type="PANTHER" id="PTHR47534:SF3">
    <property type="entry name" value="ALCOHOL DEHYDROGENASE-LIKE C-TERMINAL DOMAIN-CONTAINING PROTEIN"/>
    <property type="match status" value="1"/>
</dbReference>
<evidence type="ECO:0000313" key="4">
    <source>
        <dbReference type="Proteomes" id="UP000053789"/>
    </source>
</evidence>
<sequence>MVKLDVVRSLEVSLVQRQPLVAVFFGGTGGIGHFTLRALAAAEAKGGKGLRAYIVGRNTKAAEDILADCRGIFPRGQFKFIKAEDLSLIRDVDRLCAEIILLEEKESQNPRIDYLMVSQGGMIYLPRKDTKEGIDVTMSLMYYSRMRIITKLLPLLLNSHLPATVVSVYAAGMEGKLYPEDLSLRDLKQYGYNQARSHMCYMHVLFMETLAQQHPGKLALIHIFPGLVVGPGYHSPELPKWFRILFHWFLLPLFGRLLTVPPAECGERMLSLASDRYPPRPADRSQSGRDEDRGAVAGTAGTPGSGVYSLTWNGENNLNAKAYEKIDKEEMRRKVWDHTMRCFEVVEAGNVFTE</sequence>
<keyword evidence="4" id="KW-1185">Reference proteome</keyword>
<accession>A0A0D2FS70</accession>
<evidence type="ECO:0008006" key="5">
    <source>
        <dbReference type="Google" id="ProtNLM"/>
    </source>
</evidence>
<evidence type="ECO:0000313" key="3">
    <source>
        <dbReference type="EMBL" id="KIW89412.1"/>
    </source>
</evidence>
<feature type="region of interest" description="Disordered" evidence="2">
    <location>
        <begin position="274"/>
        <end position="302"/>
    </location>
</feature>
<keyword evidence="1" id="KW-0560">Oxidoreductase</keyword>
<evidence type="ECO:0000256" key="2">
    <source>
        <dbReference type="SAM" id="MobiDB-lite"/>
    </source>
</evidence>